<dbReference type="PANTHER" id="PTHR40074:SF2">
    <property type="entry name" value="O-ACETYLTRANSFERASE WECH"/>
    <property type="match status" value="1"/>
</dbReference>
<feature type="transmembrane region" description="Helical" evidence="6">
    <location>
        <begin position="385"/>
        <end position="407"/>
    </location>
</feature>
<name>A0A7S3KZ90_9STRA</name>
<feature type="transmembrane region" description="Helical" evidence="6">
    <location>
        <begin position="9"/>
        <end position="27"/>
    </location>
</feature>
<protein>
    <recommendedName>
        <fullName evidence="7">Acyltransferase 3 domain-containing protein</fullName>
    </recommendedName>
</protein>
<feature type="transmembrane region" description="Helical" evidence="6">
    <location>
        <begin position="195"/>
        <end position="217"/>
    </location>
</feature>
<gene>
    <name evidence="8" type="ORF">ACOF00016_LOCUS1510</name>
</gene>
<evidence type="ECO:0000256" key="1">
    <source>
        <dbReference type="ARBA" id="ARBA00004651"/>
    </source>
</evidence>
<accession>A0A7S3KZ90</accession>
<feature type="transmembrane region" description="Helical" evidence="6">
    <location>
        <begin position="224"/>
        <end position="244"/>
    </location>
</feature>
<feature type="transmembrane region" description="Helical" evidence="6">
    <location>
        <begin position="39"/>
        <end position="61"/>
    </location>
</feature>
<evidence type="ECO:0000256" key="6">
    <source>
        <dbReference type="SAM" id="Phobius"/>
    </source>
</evidence>
<evidence type="ECO:0000256" key="4">
    <source>
        <dbReference type="ARBA" id="ARBA00022989"/>
    </source>
</evidence>
<dbReference type="PANTHER" id="PTHR40074">
    <property type="entry name" value="O-ACETYLTRANSFERASE WECH"/>
    <property type="match status" value="1"/>
</dbReference>
<dbReference type="GO" id="GO:0009246">
    <property type="term" value="P:enterobacterial common antigen biosynthetic process"/>
    <property type="evidence" value="ECO:0007669"/>
    <property type="project" value="TreeGrafter"/>
</dbReference>
<dbReference type="GO" id="GO:0005886">
    <property type="term" value="C:plasma membrane"/>
    <property type="evidence" value="ECO:0007669"/>
    <property type="project" value="UniProtKB-SubCell"/>
</dbReference>
<feature type="transmembrane region" description="Helical" evidence="6">
    <location>
        <begin position="281"/>
        <end position="299"/>
    </location>
</feature>
<evidence type="ECO:0000256" key="5">
    <source>
        <dbReference type="ARBA" id="ARBA00023136"/>
    </source>
</evidence>
<dbReference type="GO" id="GO:0016413">
    <property type="term" value="F:O-acetyltransferase activity"/>
    <property type="evidence" value="ECO:0007669"/>
    <property type="project" value="TreeGrafter"/>
</dbReference>
<dbReference type="InterPro" id="IPR002656">
    <property type="entry name" value="Acyl_transf_3_dom"/>
</dbReference>
<sequence length="422" mass="48154">MQQLRSLHYLRGAAVTLVVAAHVQSMWKALLPGDNRFHHMLLVFLHGGAIGVFFVLAGFLFHHQHVAESSMSSLKPTATSTLDKRGQMSPTEMNRPLPVVRIQTKSQTQGTFDCFDSTQYIKRRFVKLGVPYLLICTPVLLRRIFLEEEQRIKNQSDYSVLEEDAQFGLVWTRTLSSENLQRILLQLCNGRDVIYAYWFIPVMLGLTLLSPLVAAFLRCSSMTQAGLLVFSYLLALVVVGRPSGNNKPQTWQLLLYFWPVYLTGAFLSVHRESAFKKGGEWITLGILCVILLGQIEFGSEVAGHVPLVANGLGLLQLLWTCWWAFVVTQKYNKRRLRPLFLHLVAQRLADASLEIYLLHPWVIAFVTGLVKDWEDKDRLMRLGCFVWAFETSVVLVVCFGLSIVWRWMVGKFRFQRVTFGRG</sequence>
<dbReference type="Pfam" id="PF01757">
    <property type="entry name" value="Acyl_transf_3"/>
    <property type="match status" value="1"/>
</dbReference>
<feature type="transmembrane region" description="Helical" evidence="6">
    <location>
        <begin position="125"/>
        <end position="145"/>
    </location>
</feature>
<keyword evidence="4 6" id="KW-1133">Transmembrane helix</keyword>
<comment type="subcellular location">
    <subcellularLocation>
        <location evidence="1">Cell membrane</location>
        <topology evidence="1">Multi-pass membrane protein</topology>
    </subcellularLocation>
</comment>
<keyword evidence="3 6" id="KW-0812">Transmembrane</keyword>
<dbReference type="AlphaFoldDB" id="A0A7S3KZ90"/>
<reference evidence="8" key="1">
    <citation type="submission" date="2021-01" db="EMBL/GenBank/DDBJ databases">
        <authorList>
            <person name="Corre E."/>
            <person name="Pelletier E."/>
            <person name="Niang G."/>
            <person name="Scheremetjew M."/>
            <person name="Finn R."/>
            <person name="Kale V."/>
            <person name="Holt S."/>
            <person name="Cochrane G."/>
            <person name="Meng A."/>
            <person name="Brown T."/>
            <person name="Cohen L."/>
        </authorList>
    </citation>
    <scope>NUCLEOTIDE SEQUENCE</scope>
    <source>
        <strain evidence="8">CCMP127</strain>
    </source>
</reference>
<feature type="domain" description="Acyltransferase 3" evidence="7">
    <location>
        <begin position="6"/>
        <end position="402"/>
    </location>
</feature>
<keyword evidence="2" id="KW-1003">Cell membrane</keyword>
<feature type="transmembrane region" description="Helical" evidence="6">
    <location>
        <begin position="305"/>
        <end position="327"/>
    </location>
</feature>
<proteinExistence type="predicted"/>
<feature type="transmembrane region" description="Helical" evidence="6">
    <location>
        <begin position="348"/>
        <end position="370"/>
    </location>
</feature>
<keyword evidence="5 6" id="KW-0472">Membrane</keyword>
<evidence type="ECO:0000256" key="3">
    <source>
        <dbReference type="ARBA" id="ARBA00022692"/>
    </source>
</evidence>
<evidence type="ECO:0000259" key="7">
    <source>
        <dbReference type="Pfam" id="PF01757"/>
    </source>
</evidence>
<evidence type="ECO:0000256" key="2">
    <source>
        <dbReference type="ARBA" id="ARBA00022475"/>
    </source>
</evidence>
<organism evidence="8">
    <name type="scientific">Amphora coffeiformis</name>
    <dbReference type="NCBI Taxonomy" id="265554"/>
    <lineage>
        <taxon>Eukaryota</taxon>
        <taxon>Sar</taxon>
        <taxon>Stramenopiles</taxon>
        <taxon>Ochrophyta</taxon>
        <taxon>Bacillariophyta</taxon>
        <taxon>Bacillariophyceae</taxon>
        <taxon>Bacillariophycidae</taxon>
        <taxon>Thalassiophysales</taxon>
        <taxon>Catenulaceae</taxon>
        <taxon>Amphora</taxon>
    </lineage>
</organism>
<evidence type="ECO:0000313" key="8">
    <source>
        <dbReference type="EMBL" id="CAE0403300.1"/>
    </source>
</evidence>
<dbReference type="EMBL" id="HBIM01001728">
    <property type="protein sequence ID" value="CAE0403300.1"/>
    <property type="molecule type" value="Transcribed_RNA"/>
</dbReference>
<feature type="transmembrane region" description="Helical" evidence="6">
    <location>
        <begin position="250"/>
        <end position="269"/>
    </location>
</feature>